<evidence type="ECO:0000313" key="1">
    <source>
        <dbReference type="EMBL" id="VIP01177.1"/>
    </source>
</evidence>
<reference evidence="1" key="1">
    <citation type="submission" date="2019-04" db="EMBL/GenBank/DDBJ databases">
        <authorList>
            <consortium name="Science for Life Laboratories"/>
        </authorList>
    </citation>
    <scope>NUCLEOTIDE SEQUENCE</scope>
    <source>
        <strain evidence="1">MBLW1</strain>
    </source>
</reference>
<dbReference type="Proteomes" id="UP000464378">
    <property type="component" value="Chromosome"/>
</dbReference>
<sequence length="122" mass="13905">MDEMWQPIGEAELRSLIAVAEGGMTPRVLAFWERVRIGPVKWALPPIGDDGGGFWVVAIVGQECLWYNDIEDGFNISRYDIFGQIADYWCNQSELQHCVAGWFERFQHGIFELPTEDATPEP</sequence>
<dbReference type="EMBL" id="LR593887">
    <property type="protein sequence ID" value="VTR97780.1"/>
    <property type="molecule type" value="Genomic_DNA"/>
</dbReference>
<dbReference type="RefSeq" id="WP_197740648.1">
    <property type="nucleotide sequence ID" value="NZ_LR593887.1"/>
</dbReference>
<name>A0A6C2YID2_9BACT</name>
<proteinExistence type="predicted"/>
<dbReference type="EMBL" id="LR586016">
    <property type="protein sequence ID" value="VIP01177.1"/>
    <property type="molecule type" value="Genomic_DNA"/>
</dbReference>
<organism evidence="1">
    <name type="scientific">Tuwongella immobilis</name>
    <dbReference type="NCBI Taxonomy" id="692036"/>
    <lineage>
        <taxon>Bacteria</taxon>
        <taxon>Pseudomonadati</taxon>
        <taxon>Planctomycetota</taxon>
        <taxon>Planctomycetia</taxon>
        <taxon>Gemmatales</taxon>
        <taxon>Gemmataceae</taxon>
        <taxon>Tuwongella</taxon>
    </lineage>
</organism>
<evidence type="ECO:0000313" key="2">
    <source>
        <dbReference type="Proteomes" id="UP000464378"/>
    </source>
</evidence>
<dbReference type="InParanoid" id="A0A6C2YID2"/>
<keyword evidence="2" id="KW-1185">Reference proteome</keyword>
<accession>A0A6C2YID2</accession>
<gene>
    <name evidence="1" type="ORF">GMBLW1_27830</name>
</gene>
<protein>
    <submittedName>
        <fullName evidence="1">Uncharacterized protein</fullName>
    </submittedName>
</protein>
<dbReference type="KEGG" id="tim:GMBLW1_27830"/>
<dbReference type="AlphaFoldDB" id="A0A6C2YID2"/>